<dbReference type="RefSeq" id="WP_388039731.1">
    <property type="nucleotide sequence ID" value="NZ_JBHUEK010000025.1"/>
</dbReference>
<organism evidence="1 2">
    <name type="scientific">Fredinandcohnia salidurans</name>
    <dbReference type="NCBI Taxonomy" id="2595041"/>
    <lineage>
        <taxon>Bacteria</taxon>
        <taxon>Bacillati</taxon>
        <taxon>Bacillota</taxon>
        <taxon>Bacilli</taxon>
        <taxon>Bacillales</taxon>
        <taxon>Bacillaceae</taxon>
        <taxon>Fredinandcohnia</taxon>
    </lineage>
</organism>
<accession>A0ABW4MQI3</accession>
<keyword evidence="2" id="KW-1185">Reference proteome</keyword>
<protein>
    <recommendedName>
        <fullName evidence="3">Glycosyltransferase</fullName>
    </recommendedName>
</protein>
<evidence type="ECO:0000313" key="2">
    <source>
        <dbReference type="Proteomes" id="UP001597227"/>
    </source>
</evidence>
<comment type="caution">
    <text evidence="1">The sequence shown here is derived from an EMBL/GenBank/DDBJ whole genome shotgun (WGS) entry which is preliminary data.</text>
</comment>
<name>A0ABW4MQI3_9BACI</name>
<dbReference type="Gene3D" id="3.40.50.2000">
    <property type="entry name" value="Glycogen Phosphorylase B"/>
    <property type="match status" value="1"/>
</dbReference>
<evidence type="ECO:0008006" key="3">
    <source>
        <dbReference type="Google" id="ProtNLM"/>
    </source>
</evidence>
<gene>
    <name evidence="1" type="ORF">ACFSFW_15995</name>
</gene>
<dbReference type="Proteomes" id="UP001597227">
    <property type="component" value="Unassembled WGS sequence"/>
</dbReference>
<dbReference type="EMBL" id="JBHUEK010000025">
    <property type="protein sequence ID" value="MFD1780168.1"/>
    <property type="molecule type" value="Genomic_DNA"/>
</dbReference>
<evidence type="ECO:0000313" key="1">
    <source>
        <dbReference type="EMBL" id="MFD1780168.1"/>
    </source>
</evidence>
<proteinExistence type="predicted"/>
<sequence>MKHIVLMMRNYYPYYSAVGVCLKNVAENLSPGNKITIICEKTDLDDADKEIYNGQNIIRIISKSTKYRKRLLKLKGSSNLFVKYFGSLLNISYRTMEYLKFILSKYSIQRELIDDYYKALESINDPIDIIVPSCMPFETILAATMFREKNKQIEVIPFLFDKFAENGTLHRSRLNKRVKMKYNLYLEEKAFEKSQRILFTPSWEEHLKKNFPLMDYKFKPVEHPLLKKIEYNELDTIDKNEMSVVYTGTVLKNSRNPEPTLKIIEKIIPICPELKVHFFAMGNATEIIKDFEKKNKNNITFHGQVKTEIAHSAILNSKILLSIGNTDITQTPSKIFEYISSCKPIIHIAVYDTDPVLDILKSYPLACCVCLETDSFEMQVEKVKNFITQKNFNEVLFQDLEKIYFNAIPKFSADLIVNK</sequence>
<reference evidence="2" key="1">
    <citation type="journal article" date="2019" name="Int. J. Syst. Evol. Microbiol.">
        <title>The Global Catalogue of Microorganisms (GCM) 10K type strain sequencing project: providing services to taxonomists for standard genome sequencing and annotation.</title>
        <authorList>
            <consortium name="The Broad Institute Genomics Platform"/>
            <consortium name="The Broad Institute Genome Sequencing Center for Infectious Disease"/>
            <person name="Wu L."/>
            <person name="Ma J."/>
        </authorList>
    </citation>
    <scope>NUCLEOTIDE SEQUENCE [LARGE SCALE GENOMIC DNA]</scope>
    <source>
        <strain evidence="2">CCUG 15531</strain>
    </source>
</reference>